<dbReference type="Proteomes" id="UP000032735">
    <property type="component" value="Chromosome"/>
</dbReference>
<dbReference type="RefSeq" id="WP_045958312.1">
    <property type="nucleotide sequence ID" value="NZ_FO704551.1"/>
</dbReference>
<protein>
    <submittedName>
        <fullName evidence="1">NinG-like phage protein</fullName>
    </submittedName>
</protein>
<reference evidence="1 2" key="1">
    <citation type="submission" date="2013-07" db="EMBL/GenBank/DDBJ databases">
        <authorList>
            <person name="Genoscope - CEA"/>
        </authorList>
    </citation>
    <scope>NUCLEOTIDE SEQUENCE [LARGE SCALE GENOMIC DNA]</scope>
    <source>
        <strain evidence="1 2">G6</strain>
    </source>
</reference>
<dbReference type="InterPro" id="IPR008713">
    <property type="entry name" value="Phage_lambda_NinG"/>
</dbReference>
<dbReference type="KEGG" id="xpo:XPG1_1388"/>
<dbReference type="EMBL" id="FO704551">
    <property type="protein sequence ID" value="CDG21043.1"/>
    <property type="molecule type" value="Genomic_DNA"/>
</dbReference>
<keyword evidence="2" id="KW-1185">Reference proteome</keyword>
<dbReference type="HOGENOM" id="CLU_102977_0_0_6"/>
<evidence type="ECO:0000313" key="1">
    <source>
        <dbReference type="EMBL" id="CDG21043.1"/>
    </source>
</evidence>
<name>A0A068R1H4_9GAMM</name>
<evidence type="ECO:0000313" key="2">
    <source>
        <dbReference type="Proteomes" id="UP000032735"/>
    </source>
</evidence>
<sequence length="209" mass="24355">MAKAKTPKPKTCKICSTEFTPYRSNQKVCSVNCSIKFAAIETKRKAEKALRRQRSIERQDLKARKENLKSQSDWEKEAQAAFNKYIRARDHGKECISCGCELVGSNNYLTGSAIDASHYRSRGSASHLRFNVFNVHSSCTRCNRQLSGNVVEYRIRLIKRIGLSKVEALESNNKPRKFNIEYLKRVKKIFTRRARYYEKRRKREYMEAA</sequence>
<dbReference type="Pfam" id="PF05766">
    <property type="entry name" value="NinG"/>
    <property type="match status" value="1"/>
</dbReference>
<organism evidence="1 2">
    <name type="scientific">Xenorhabdus poinarii G6</name>
    <dbReference type="NCBI Taxonomy" id="1354304"/>
    <lineage>
        <taxon>Bacteria</taxon>
        <taxon>Pseudomonadati</taxon>
        <taxon>Pseudomonadota</taxon>
        <taxon>Gammaproteobacteria</taxon>
        <taxon>Enterobacterales</taxon>
        <taxon>Morganellaceae</taxon>
        <taxon>Xenorhabdus</taxon>
    </lineage>
</organism>
<accession>A0A068R1H4</accession>
<gene>
    <name evidence="1" type="ORF">XPG1_1388</name>
</gene>
<proteinExistence type="predicted"/>
<dbReference type="STRING" id="1354304.XPG1_1388"/>
<dbReference type="AlphaFoldDB" id="A0A068R1H4"/>
<dbReference type="OrthoDB" id="5741553at2"/>